<comment type="similarity">
    <text evidence="5">Belongs to the peptidase S8 family.</text>
</comment>
<gene>
    <name evidence="8" type="ORF">A2024_01080</name>
</gene>
<dbReference type="PROSITE" id="PS00138">
    <property type="entry name" value="SUBTILASE_SER"/>
    <property type="match status" value="1"/>
</dbReference>
<dbReference type="SUPFAM" id="SSF49363">
    <property type="entry name" value="Purple acid phosphatase, N-terminal domain"/>
    <property type="match status" value="1"/>
</dbReference>
<comment type="caution">
    <text evidence="8">The sequence shown here is derived from an EMBL/GenBank/DDBJ whole genome shotgun (WGS) entry which is preliminary data.</text>
</comment>
<reference evidence="8 9" key="1">
    <citation type="journal article" date="2016" name="Nat. Commun.">
        <title>Thousands of microbial genomes shed light on interconnected biogeochemical processes in an aquifer system.</title>
        <authorList>
            <person name="Anantharaman K."/>
            <person name="Brown C.T."/>
            <person name="Hug L.A."/>
            <person name="Sharon I."/>
            <person name="Castelle C.J."/>
            <person name="Probst A.J."/>
            <person name="Thomas B.C."/>
            <person name="Singh A."/>
            <person name="Wilkins M.J."/>
            <person name="Karaoz U."/>
            <person name="Brodie E.L."/>
            <person name="Williams K.H."/>
            <person name="Hubbard S.S."/>
            <person name="Banfield J.F."/>
        </authorList>
    </citation>
    <scope>NUCLEOTIDE SEQUENCE [LARGE SCALE GENOMIC DNA]</scope>
</reference>
<evidence type="ECO:0008006" key="10">
    <source>
        <dbReference type="Google" id="ProtNLM"/>
    </source>
</evidence>
<dbReference type="InterPro" id="IPR000209">
    <property type="entry name" value="Peptidase_S8/S53_dom"/>
</dbReference>
<proteinExistence type="inferred from homology"/>
<dbReference type="InterPro" id="IPR008979">
    <property type="entry name" value="Galactose-bd-like_sf"/>
</dbReference>
<dbReference type="Gene3D" id="2.60.120.380">
    <property type="match status" value="1"/>
</dbReference>
<evidence type="ECO:0000256" key="4">
    <source>
        <dbReference type="PIRSR" id="PIRSR615500-1"/>
    </source>
</evidence>
<dbReference type="PROSITE" id="PS51892">
    <property type="entry name" value="SUBTILASE"/>
    <property type="match status" value="1"/>
</dbReference>
<evidence type="ECO:0000256" key="2">
    <source>
        <dbReference type="ARBA" id="ARBA00022801"/>
    </source>
</evidence>
<sequence>MVLVTALVTISLVGLKDVSAYKLDATQSAPQATKATVVPAAKTVSNGQAVALSENPQFIGENKIAVGVQPYANAGVIEFSNGYKINTSEGEPKLPTDLKYDAPKGDEFTYYIVQFNGPVQEAWRKGLEKAGAEVMFYLPNYAFVVRMNQTIDKNIRASKSEVKWTGLYQPAYKISPRLASKAKDGKIRASINLFSPEDVSGAIKQIEAIVGHKIFYKSTFEWEPGKFNKKIFVDISLDKTSALANLKGVSWMEPMPEFKIYNANTEVTVQNGVLTANARPFWALGISGEGQLIQNLDTGCSEANEYFRDNANRKSTWYWDNTHRKVVGQQPGARADEIELGWAAGTMSKFGDESANAYHGTHTTGSNCGNDSSILAGTYEGMAKHAKLVFIDGGGDSGSVYGTWDINLVGSWGWDSTYKYINQRACISSNSWGSDDGGTYSSSSMESDQFMWSHKDYLWVFANGNTGTEAVPLSKAGSPATCKNGVAVGAVATAGAGGLGGANTKATFSSWGRLLDGRLSPTVSAPGVNIISADGDGAGTRTMSGTSMACPIVAGGTALLRQYFTDGWYPTGTKIAANGFTPSAALMKATLAISGDSTTSWAGSFVPDSLFGWGRVNLDTALYLSGNQVKLLVNDNRTGVNTGEAVEYLVNIPVGASGLKISLTWTDYPGSTTAAKALVNDLDLDAYNPAAARYRGNRYGTVLPRQSVTTATSNDDIDILEGIKVVAPPTGIWRVRVTGKNVAMGPQPFALVITYRTALPAMGKVYLDKNSYDTPIGGGVGDTLRIEILDPNNILASNNVAVYAKLVETTPENVSCVKVGDGLFRGKIALYNGNPVNGDGRLSVDYLDSVRVVYVDNIPAGATDTAYASINGGTFTITNVRAGDTQPPAGSMKLIMWNTSQNTTSRVYYGTTTALGSIASVDTPLMTNNVVTLTGLAANQIYYYDVESKDAGGNTLRDDNAGRHYMFSTGGGSGQNDVLIWMWDDNGFANSFIHADYLTSALTKGGWGYDWWSSQLQGAVTTAQLKKYKAVFVQVAQDGSSGGTYPAFTPAQRDTLIAYHNAGARFAVTGNDIGWDTWENQAIGPDLQSDTIFCRNYLHFVYKSDIIIENDALTVYGITGDPISGAYTGGVSHTSWREGACGDGITNSQWTPGYSGAAGTGSSVWDFPLAADSCGTKWQSTNNFGSLGNGVWGGYPTRTVFNAFEITQLEAAIPNSAIRTDILNKMFIWLIGHDHPYDTIQTPVAGQVYTGNSIPIAWRAYAKGGTIIDTTWVEYSNNEGASWNTLLKTTSLVASPYTWDITTRENGTKYQVRVRVQDKGLYPAMSGFDTVGNFTIQRVGNDFTGPVIVPGTIKFARNPVGNQAGNGFIVSCDASDSSTGLSGIGAVRCSVRVGASSHIGNLSPTDGSWGSIYEKAHGGISTDGWTPGIYTVYLRAQDNSTAKSVNNWGAWSTTTLTVLSGISTPGAVSLSSFNHLVSTQGVTLKWATQSELDSELWEIERSASAAGPYVKIAEKEAQGTTNQPTEYDYFDASVAPQKIYYYQLVEVSRSGNRTVYGPIEVRTLGPASFALGAPIPNPFSGQAEIRFQLPVASNVSLKIYNITGQLVNTLVNEVRPAGYYSTIWNGKNDKGQTMSNGVYFYSLEAGSYKSTKKITLIK</sequence>
<dbReference type="InterPro" id="IPR051048">
    <property type="entry name" value="Peptidase_S8/S53_subtilisin"/>
</dbReference>
<keyword evidence="3 5" id="KW-0720">Serine protease</keyword>
<name>A0A1F5R328_9BACT</name>
<dbReference type="GO" id="GO:0003993">
    <property type="term" value="F:acid phosphatase activity"/>
    <property type="evidence" value="ECO:0007669"/>
    <property type="project" value="InterPro"/>
</dbReference>
<dbReference type="Proteomes" id="UP000177230">
    <property type="component" value="Unassembled WGS sequence"/>
</dbReference>
<evidence type="ECO:0000313" key="9">
    <source>
        <dbReference type="Proteomes" id="UP000177230"/>
    </source>
</evidence>
<dbReference type="SUPFAM" id="SSF52743">
    <property type="entry name" value="Subtilisin-like"/>
    <property type="match status" value="1"/>
</dbReference>
<dbReference type="Gene3D" id="2.60.40.10">
    <property type="entry name" value="Immunoglobulins"/>
    <property type="match status" value="1"/>
</dbReference>
<evidence type="ECO:0000313" key="8">
    <source>
        <dbReference type="EMBL" id="OGF08850.1"/>
    </source>
</evidence>
<feature type="active site" description="Charge relay system" evidence="4 5">
    <location>
        <position position="297"/>
    </location>
</feature>
<dbReference type="InterPro" id="IPR025965">
    <property type="entry name" value="FlgD/Vpr_Ig-like"/>
</dbReference>
<evidence type="ECO:0000256" key="3">
    <source>
        <dbReference type="ARBA" id="ARBA00022825"/>
    </source>
</evidence>
<dbReference type="PANTHER" id="PTHR43399:SF5">
    <property type="entry name" value="PEPTIDASE S8 FAMILY WITH PROTEASE-ASSOCIATED DOMAIN"/>
    <property type="match status" value="1"/>
</dbReference>
<dbReference type="InterPro" id="IPR023828">
    <property type="entry name" value="Peptidase_S8_Ser-AS"/>
</dbReference>
<feature type="domain" description="Peptidase S8/S53" evidence="6">
    <location>
        <begin position="289"/>
        <end position="614"/>
    </location>
</feature>
<dbReference type="PANTHER" id="PTHR43399">
    <property type="entry name" value="SUBTILISIN-RELATED"/>
    <property type="match status" value="1"/>
</dbReference>
<feature type="active site" description="Charge relay system" evidence="4 5">
    <location>
        <position position="359"/>
    </location>
</feature>
<evidence type="ECO:0000256" key="1">
    <source>
        <dbReference type="ARBA" id="ARBA00022670"/>
    </source>
</evidence>
<dbReference type="GO" id="GO:0046872">
    <property type="term" value="F:metal ion binding"/>
    <property type="evidence" value="ECO:0007669"/>
    <property type="project" value="InterPro"/>
</dbReference>
<dbReference type="EMBL" id="MFFM01000046">
    <property type="protein sequence ID" value="OGF08850.1"/>
    <property type="molecule type" value="Genomic_DNA"/>
</dbReference>
<dbReference type="Gene3D" id="2.60.40.4070">
    <property type="match status" value="1"/>
</dbReference>
<keyword evidence="2 5" id="KW-0378">Hydrolase</keyword>
<dbReference type="InterPro" id="IPR013783">
    <property type="entry name" value="Ig-like_fold"/>
</dbReference>
<dbReference type="InterPro" id="IPR026444">
    <property type="entry name" value="Secre_tail"/>
</dbReference>
<protein>
    <recommendedName>
        <fullName evidence="10">T9SS type A sorting domain-containing protein</fullName>
    </recommendedName>
</protein>
<dbReference type="NCBIfam" id="TIGR04183">
    <property type="entry name" value="Por_Secre_tail"/>
    <property type="match status" value="1"/>
</dbReference>
<dbReference type="PRINTS" id="PR00723">
    <property type="entry name" value="SUBTILISIN"/>
</dbReference>
<dbReference type="InterPro" id="IPR036852">
    <property type="entry name" value="Peptidase_S8/S53_dom_sf"/>
</dbReference>
<feature type="domain" description="FlgD/Vpr Ig-like" evidence="7">
    <location>
        <begin position="1580"/>
        <end position="1645"/>
    </location>
</feature>
<dbReference type="Pfam" id="PF00082">
    <property type="entry name" value="Peptidase_S8"/>
    <property type="match status" value="1"/>
</dbReference>
<feature type="active site" description="Charge relay system" evidence="4 5">
    <location>
        <position position="547"/>
    </location>
</feature>
<dbReference type="CDD" id="cd04842">
    <property type="entry name" value="Peptidases_S8_Kp43_protease"/>
    <property type="match status" value="1"/>
</dbReference>
<dbReference type="GO" id="GO:0004252">
    <property type="term" value="F:serine-type endopeptidase activity"/>
    <property type="evidence" value="ECO:0007669"/>
    <property type="project" value="UniProtKB-UniRule"/>
</dbReference>
<dbReference type="InterPro" id="IPR015500">
    <property type="entry name" value="Peptidase_S8_subtilisin-rel"/>
</dbReference>
<dbReference type="InterPro" id="IPR034058">
    <property type="entry name" value="TagA/B/C/D_pept_dom"/>
</dbReference>
<accession>A0A1F5R328</accession>
<dbReference type="SUPFAM" id="SSF49785">
    <property type="entry name" value="Galactose-binding domain-like"/>
    <property type="match status" value="1"/>
</dbReference>
<dbReference type="InterPro" id="IPR008963">
    <property type="entry name" value="Purple_acid_Pase-like_N"/>
</dbReference>
<dbReference type="GO" id="GO:0006508">
    <property type="term" value="P:proteolysis"/>
    <property type="evidence" value="ECO:0007669"/>
    <property type="project" value="UniProtKB-KW"/>
</dbReference>
<evidence type="ECO:0000259" key="6">
    <source>
        <dbReference type="Pfam" id="PF00082"/>
    </source>
</evidence>
<evidence type="ECO:0000256" key="5">
    <source>
        <dbReference type="PROSITE-ProRule" id="PRU01240"/>
    </source>
</evidence>
<dbReference type="Pfam" id="PF13860">
    <property type="entry name" value="FlgD_ig"/>
    <property type="match status" value="1"/>
</dbReference>
<evidence type="ECO:0000259" key="7">
    <source>
        <dbReference type="Pfam" id="PF13860"/>
    </source>
</evidence>
<dbReference type="Gene3D" id="3.40.50.200">
    <property type="entry name" value="Peptidase S8/S53 domain"/>
    <property type="match status" value="1"/>
</dbReference>
<organism evidence="8 9">
    <name type="scientific">Candidatus Edwardsbacteria bacterium GWF2_54_11</name>
    <dbReference type="NCBI Taxonomy" id="1817851"/>
    <lineage>
        <taxon>Bacteria</taxon>
        <taxon>Candidatus Edwardsiibacteriota</taxon>
    </lineage>
</organism>
<keyword evidence="1 5" id="KW-0645">Protease</keyword>